<dbReference type="InterPro" id="IPR023228">
    <property type="entry name" value="SAM_OH_AdoTrfase_N_sf"/>
</dbReference>
<gene>
    <name evidence="5" type="ORF">HNR50_002187</name>
</gene>
<dbReference type="SUPFAM" id="SSF102522">
    <property type="entry name" value="Bacterial fluorinating enzyme, N-terminal domain"/>
    <property type="match status" value="1"/>
</dbReference>
<dbReference type="SUPFAM" id="SSF101852">
    <property type="entry name" value="Bacterial fluorinating enzyme, C-terminal domain"/>
    <property type="match status" value="1"/>
</dbReference>
<evidence type="ECO:0000256" key="1">
    <source>
        <dbReference type="ARBA" id="ARBA00022691"/>
    </source>
</evidence>
<dbReference type="Pfam" id="PF01887">
    <property type="entry name" value="SAM_HAT_N"/>
    <property type="match status" value="1"/>
</dbReference>
<comment type="caution">
    <text evidence="5">The sequence shown here is derived from an EMBL/GenBank/DDBJ whole genome shotgun (WGS) entry which is preliminary data.</text>
</comment>
<dbReference type="InterPro" id="IPR046469">
    <property type="entry name" value="SAM_HAT_N"/>
</dbReference>
<evidence type="ECO:0000256" key="2">
    <source>
        <dbReference type="ARBA" id="ARBA00024035"/>
    </source>
</evidence>
<evidence type="ECO:0000259" key="4">
    <source>
        <dbReference type="Pfam" id="PF20257"/>
    </source>
</evidence>
<feature type="domain" description="S-adenosyl-l-methionine hydroxide adenosyltransferase C-terminal" evidence="4">
    <location>
        <begin position="186"/>
        <end position="273"/>
    </location>
</feature>
<dbReference type="EMBL" id="JACHGJ010000003">
    <property type="protein sequence ID" value="MBB6480524.1"/>
    <property type="molecule type" value="Genomic_DNA"/>
</dbReference>
<sequence>MKDKLIVFQSDFGILEGTVSQMHGISAKVDPSLRMFDLTHMIPQFNTWEASYSLYQTCHAWPEETVFVSVIDPGVGSGRKSVVAKTADGHYIVTPDNGSLTHLKKHVGIVAVREIDESVNRVKGSEKSHVFHGRDVYAYTGARLASGVIDFEGVGPEFPVEEIVMHEIIDPELKGDVLTGVLDIEDPHFGMVWTNIPIDFFERMGIQFGDKVETEITCKGESRYNTVLPYCRTFSDVEKDSELIYNNEIGNFAIATNLGSFVEKFSIGTGNDWKVTFKKALR</sequence>
<accession>A0A841R5Q5</accession>
<dbReference type="PANTHER" id="PTHR35092:SF1">
    <property type="entry name" value="CHLORINASE MJ1651"/>
    <property type="match status" value="1"/>
</dbReference>
<dbReference type="PIRSF" id="PIRSF006779">
    <property type="entry name" value="UCP006779"/>
    <property type="match status" value="1"/>
</dbReference>
<feature type="domain" description="S-adenosyl-l-methionine hydroxide adenosyltransferase N-terminal" evidence="3">
    <location>
        <begin position="6"/>
        <end position="154"/>
    </location>
</feature>
<comment type="similarity">
    <text evidence="2">Belongs to the SAM hydrolase / SAM-dependent halogenase family.</text>
</comment>
<proteinExistence type="inferred from homology"/>
<dbReference type="Pfam" id="PF20257">
    <property type="entry name" value="SAM_HAT_C"/>
    <property type="match status" value="1"/>
</dbReference>
<evidence type="ECO:0000313" key="6">
    <source>
        <dbReference type="Proteomes" id="UP000587760"/>
    </source>
</evidence>
<dbReference type="InterPro" id="IPR023227">
    <property type="entry name" value="SAM_OH_AdoTrfase_C_sf"/>
</dbReference>
<dbReference type="PANTHER" id="PTHR35092">
    <property type="entry name" value="CHLORINASE MJ1651"/>
    <property type="match status" value="1"/>
</dbReference>
<dbReference type="Proteomes" id="UP000587760">
    <property type="component" value="Unassembled WGS sequence"/>
</dbReference>
<dbReference type="AlphaFoldDB" id="A0A841R5Q5"/>
<dbReference type="InterPro" id="IPR046470">
    <property type="entry name" value="SAM_HAT_C"/>
</dbReference>
<keyword evidence="6" id="KW-1185">Reference proteome</keyword>
<dbReference type="RefSeq" id="WP_184746783.1">
    <property type="nucleotide sequence ID" value="NZ_JACHGJ010000003.1"/>
</dbReference>
<organism evidence="5 6">
    <name type="scientific">Spirochaeta isovalerica</name>
    <dbReference type="NCBI Taxonomy" id="150"/>
    <lineage>
        <taxon>Bacteria</taxon>
        <taxon>Pseudomonadati</taxon>
        <taxon>Spirochaetota</taxon>
        <taxon>Spirochaetia</taxon>
        <taxon>Spirochaetales</taxon>
        <taxon>Spirochaetaceae</taxon>
        <taxon>Spirochaeta</taxon>
    </lineage>
</organism>
<evidence type="ECO:0000259" key="3">
    <source>
        <dbReference type="Pfam" id="PF01887"/>
    </source>
</evidence>
<name>A0A841R5Q5_9SPIO</name>
<dbReference type="Gene3D" id="3.40.50.10790">
    <property type="entry name" value="S-adenosyl-l-methionine hydroxide adenosyltransferase, N-terminal"/>
    <property type="match status" value="1"/>
</dbReference>
<reference evidence="5 6" key="1">
    <citation type="submission" date="2020-08" db="EMBL/GenBank/DDBJ databases">
        <title>Genomic Encyclopedia of Type Strains, Phase IV (KMG-IV): sequencing the most valuable type-strain genomes for metagenomic binning, comparative biology and taxonomic classification.</title>
        <authorList>
            <person name="Goeker M."/>
        </authorList>
    </citation>
    <scope>NUCLEOTIDE SEQUENCE [LARGE SCALE GENOMIC DNA]</scope>
    <source>
        <strain evidence="5 6">DSM 2461</strain>
    </source>
</reference>
<evidence type="ECO:0000313" key="5">
    <source>
        <dbReference type="EMBL" id="MBB6480524.1"/>
    </source>
</evidence>
<dbReference type="InterPro" id="IPR002747">
    <property type="entry name" value="SAM_OH_AdoTrfase"/>
</dbReference>
<dbReference type="Gene3D" id="2.40.30.90">
    <property type="entry name" value="Bacterial fluorinating enzyme like"/>
    <property type="match status" value="1"/>
</dbReference>
<evidence type="ECO:0008006" key="7">
    <source>
        <dbReference type="Google" id="ProtNLM"/>
    </source>
</evidence>
<protein>
    <recommendedName>
        <fullName evidence="7">DNA-directed RNA polymerase subunit delta</fullName>
    </recommendedName>
</protein>
<keyword evidence="1" id="KW-0949">S-adenosyl-L-methionine</keyword>